<evidence type="ECO:0000313" key="3">
    <source>
        <dbReference type="Proteomes" id="UP000241229"/>
    </source>
</evidence>
<dbReference type="AlphaFoldDB" id="A0A2P7S0Z2"/>
<proteinExistence type="predicted"/>
<feature type="region of interest" description="Disordered" evidence="1">
    <location>
        <begin position="60"/>
        <end position="86"/>
    </location>
</feature>
<evidence type="ECO:0000256" key="1">
    <source>
        <dbReference type="SAM" id="MobiDB-lite"/>
    </source>
</evidence>
<dbReference type="Proteomes" id="UP000241229">
    <property type="component" value="Unassembled WGS sequence"/>
</dbReference>
<dbReference type="OrthoDB" id="6691177at2"/>
<dbReference type="EMBL" id="PXYK01000023">
    <property type="protein sequence ID" value="PSJ56140.1"/>
    <property type="molecule type" value="Genomic_DNA"/>
</dbReference>
<gene>
    <name evidence="2" type="ORF">C7I84_21455</name>
</gene>
<comment type="caution">
    <text evidence="2">The sequence shown here is derived from an EMBL/GenBank/DDBJ whole genome shotgun (WGS) entry which is preliminary data.</text>
</comment>
<name>A0A2P7S0Z2_9HYPH</name>
<sequence length="86" mass="9492">MQGVWATKADRKTRFISDFTPNLIMDYLCSYTEAFAVAHIFTVRLRGSPSIRCWCANPSRGGNREGSDDAGLPGQPASVIDHTTRT</sequence>
<accession>A0A2P7S0Z2</accession>
<protein>
    <submittedName>
        <fullName evidence="2">Uncharacterized protein</fullName>
    </submittedName>
</protein>
<keyword evidence="3" id="KW-1185">Reference proteome</keyword>
<organism evidence="2 3">
    <name type="scientific">Kumtagia ephedrae</name>
    <dbReference type="NCBI Taxonomy" id="2116701"/>
    <lineage>
        <taxon>Bacteria</taxon>
        <taxon>Pseudomonadati</taxon>
        <taxon>Pseudomonadota</taxon>
        <taxon>Alphaproteobacteria</taxon>
        <taxon>Hyphomicrobiales</taxon>
        <taxon>Phyllobacteriaceae</taxon>
        <taxon>Kumtagia</taxon>
    </lineage>
</organism>
<reference evidence="2 3" key="1">
    <citation type="submission" date="2018-03" db="EMBL/GenBank/DDBJ databases">
        <title>The draft genome of Mesorhizobium sp. 6GN-30.</title>
        <authorList>
            <person name="Liu L."/>
            <person name="Li L."/>
            <person name="Wang T."/>
            <person name="Zhang X."/>
            <person name="Liang L."/>
        </authorList>
    </citation>
    <scope>NUCLEOTIDE SEQUENCE [LARGE SCALE GENOMIC DNA]</scope>
    <source>
        <strain evidence="2 3">6GN30</strain>
    </source>
</reference>
<evidence type="ECO:0000313" key="2">
    <source>
        <dbReference type="EMBL" id="PSJ56140.1"/>
    </source>
</evidence>